<dbReference type="Proteomes" id="UP000231658">
    <property type="component" value="Unassembled WGS sequence"/>
</dbReference>
<name>A0A1C3RKS9_9PROT</name>
<dbReference type="RefSeq" id="WP_083223129.1">
    <property type="nucleotide sequence ID" value="NZ_FLYE01000046.1"/>
</dbReference>
<dbReference type="InterPro" id="IPR043128">
    <property type="entry name" value="Rev_trsase/Diguanyl_cyclase"/>
</dbReference>
<dbReference type="InterPro" id="IPR050469">
    <property type="entry name" value="Diguanylate_Cyclase"/>
</dbReference>
<dbReference type="EMBL" id="FLYE01000046">
    <property type="protein sequence ID" value="SCA57779.1"/>
    <property type="molecule type" value="Genomic_DNA"/>
</dbReference>
<dbReference type="OrthoDB" id="9812260at2"/>
<accession>A0A1C3RKS9</accession>
<dbReference type="FunFam" id="3.30.70.270:FF:000001">
    <property type="entry name" value="Diguanylate cyclase domain protein"/>
    <property type="match status" value="1"/>
</dbReference>
<dbReference type="PANTHER" id="PTHR45138:SF9">
    <property type="entry name" value="DIGUANYLATE CYCLASE DGCM-RELATED"/>
    <property type="match status" value="1"/>
</dbReference>
<protein>
    <recommendedName>
        <fullName evidence="1">diguanylate cyclase</fullName>
        <ecNumber evidence="1">2.7.7.65</ecNumber>
    </recommendedName>
</protein>
<dbReference type="SMART" id="SM00267">
    <property type="entry name" value="GGDEF"/>
    <property type="match status" value="1"/>
</dbReference>
<dbReference type="InterPro" id="IPR000160">
    <property type="entry name" value="GGDEF_dom"/>
</dbReference>
<keyword evidence="6" id="KW-1185">Reference proteome</keyword>
<dbReference type="AlphaFoldDB" id="A0A1C3RKS9"/>
<dbReference type="GO" id="GO:1902201">
    <property type="term" value="P:negative regulation of bacterial-type flagellum-dependent cell motility"/>
    <property type="evidence" value="ECO:0007669"/>
    <property type="project" value="TreeGrafter"/>
</dbReference>
<dbReference type="SUPFAM" id="SSF55073">
    <property type="entry name" value="Nucleotide cyclase"/>
    <property type="match status" value="1"/>
</dbReference>
<evidence type="ECO:0000256" key="2">
    <source>
        <dbReference type="ARBA" id="ARBA00034247"/>
    </source>
</evidence>
<evidence type="ECO:0000259" key="4">
    <source>
        <dbReference type="PROSITE" id="PS50887"/>
    </source>
</evidence>
<gene>
    <name evidence="5" type="ORF">MTBPR1_70051</name>
</gene>
<evidence type="ECO:0000256" key="3">
    <source>
        <dbReference type="SAM" id="Coils"/>
    </source>
</evidence>
<dbReference type="EC" id="2.7.7.65" evidence="1"/>
<proteinExistence type="predicted"/>
<organism evidence="5 6">
    <name type="scientific">Candidatus Terasakiella magnetica</name>
    <dbReference type="NCBI Taxonomy" id="1867952"/>
    <lineage>
        <taxon>Bacteria</taxon>
        <taxon>Pseudomonadati</taxon>
        <taxon>Pseudomonadota</taxon>
        <taxon>Alphaproteobacteria</taxon>
        <taxon>Rhodospirillales</taxon>
        <taxon>Terasakiellaceae</taxon>
        <taxon>Terasakiella</taxon>
    </lineage>
</organism>
<reference evidence="5 6" key="1">
    <citation type="submission" date="2016-07" db="EMBL/GenBank/DDBJ databases">
        <authorList>
            <person name="Lefevre C.T."/>
        </authorList>
    </citation>
    <scope>NUCLEOTIDE SEQUENCE [LARGE SCALE GENOMIC DNA]</scope>
    <source>
        <strain evidence="5">PR1</strain>
    </source>
</reference>
<evidence type="ECO:0000313" key="6">
    <source>
        <dbReference type="Proteomes" id="UP000231658"/>
    </source>
</evidence>
<evidence type="ECO:0000313" key="5">
    <source>
        <dbReference type="EMBL" id="SCA57779.1"/>
    </source>
</evidence>
<dbReference type="NCBIfam" id="TIGR00254">
    <property type="entry name" value="GGDEF"/>
    <property type="match status" value="1"/>
</dbReference>
<feature type="domain" description="GGDEF" evidence="4">
    <location>
        <begin position="207"/>
        <end position="342"/>
    </location>
</feature>
<dbReference type="PROSITE" id="PS50887">
    <property type="entry name" value="GGDEF"/>
    <property type="match status" value="1"/>
</dbReference>
<dbReference type="CDD" id="cd01949">
    <property type="entry name" value="GGDEF"/>
    <property type="match status" value="1"/>
</dbReference>
<dbReference type="PANTHER" id="PTHR45138">
    <property type="entry name" value="REGULATORY COMPONENTS OF SENSORY TRANSDUCTION SYSTEM"/>
    <property type="match status" value="1"/>
</dbReference>
<dbReference type="Pfam" id="PF00990">
    <property type="entry name" value="GGDEF"/>
    <property type="match status" value="1"/>
</dbReference>
<evidence type="ECO:0000256" key="1">
    <source>
        <dbReference type="ARBA" id="ARBA00012528"/>
    </source>
</evidence>
<dbReference type="InterPro" id="IPR029787">
    <property type="entry name" value="Nucleotide_cyclase"/>
</dbReference>
<comment type="catalytic activity">
    <reaction evidence="2">
        <text>2 GTP = 3',3'-c-di-GMP + 2 diphosphate</text>
        <dbReference type="Rhea" id="RHEA:24898"/>
        <dbReference type="ChEBI" id="CHEBI:33019"/>
        <dbReference type="ChEBI" id="CHEBI:37565"/>
        <dbReference type="ChEBI" id="CHEBI:58805"/>
        <dbReference type="EC" id="2.7.7.65"/>
    </reaction>
</comment>
<dbReference type="STRING" id="1867952.MTBPR1_70051"/>
<dbReference type="GO" id="GO:0052621">
    <property type="term" value="F:diguanylate cyclase activity"/>
    <property type="evidence" value="ECO:0007669"/>
    <property type="project" value="UniProtKB-EC"/>
</dbReference>
<sequence>MEYTENIDQALEYANQAIAKMRDIGVPANPNNFTVWFHYYSGTYPDLKRTLDILLDNQQAFSETRNSEIFQKFFTLDQESAILHDTTARMEGELARIVTALDGAEDNYAMLDSDLRNFQEKLAQGDQANDMTAIVDSLNGRIGNVLEHNSALEDELKSSIKEIDELKEDLERMRREAMTDGLTGIANRKLFDLELRKSSMNAMANGEELALMMIDVDHFARFNEHHGHQVGDQVLKLVAVTIAECIKGQDTAARYGGDEFSVILPRTSLDNAMKLAENICKRVSSKNVINRATGERLGKITMSAGVATFEYGEPISQLLVRADHALQEAMRNGYNQVLTQVDLKDSVA</sequence>
<dbReference type="GO" id="GO:0005886">
    <property type="term" value="C:plasma membrane"/>
    <property type="evidence" value="ECO:0007669"/>
    <property type="project" value="TreeGrafter"/>
</dbReference>
<dbReference type="GO" id="GO:0043709">
    <property type="term" value="P:cell adhesion involved in single-species biofilm formation"/>
    <property type="evidence" value="ECO:0007669"/>
    <property type="project" value="TreeGrafter"/>
</dbReference>
<dbReference type="Gene3D" id="3.30.70.270">
    <property type="match status" value="1"/>
</dbReference>
<keyword evidence="3" id="KW-0175">Coiled coil</keyword>
<feature type="coiled-coil region" evidence="3">
    <location>
        <begin position="149"/>
        <end position="180"/>
    </location>
</feature>